<dbReference type="EMBL" id="MU155329">
    <property type="protein sequence ID" value="KAF9475515.1"/>
    <property type="molecule type" value="Genomic_DNA"/>
</dbReference>
<accession>A0A9P5YVN3</accession>
<gene>
    <name evidence="2" type="ORF">BDN70DRAFT_956348</name>
</gene>
<evidence type="ECO:0000313" key="2">
    <source>
        <dbReference type="EMBL" id="KAF9475515.1"/>
    </source>
</evidence>
<evidence type="ECO:0000313" key="3">
    <source>
        <dbReference type="Proteomes" id="UP000807469"/>
    </source>
</evidence>
<keyword evidence="3" id="KW-1185">Reference proteome</keyword>
<dbReference type="AlphaFoldDB" id="A0A9P5YVN3"/>
<name>A0A9P5YVN3_9AGAR</name>
<proteinExistence type="predicted"/>
<sequence>MPTQPDFTNTIRPEPKDYKPWVSPQNSQHRVVFFGDGGETLDLHDIALLLNYERASTEPRFRHAKLIEAVLPENKSTSIFFNEPEWKNATVPCTRFVFQKFKPSRAQRRDEPDLPTNMLPASPSPALRGLTPTQLETFYWQARQHNGCFTVITLFQHFVNLFPPFTHLRILTLDDTKPIEHTTSTTTG</sequence>
<organism evidence="2 3">
    <name type="scientific">Pholiota conissans</name>
    <dbReference type="NCBI Taxonomy" id="109636"/>
    <lineage>
        <taxon>Eukaryota</taxon>
        <taxon>Fungi</taxon>
        <taxon>Dikarya</taxon>
        <taxon>Basidiomycota</taxon>
        <taxon>Agaricomycotina</taxon>
        <taxon>Agaricomycetes</taxon>
        <taxon>Agaricomycetidae</taxon>
        <taxon>Agaricales</taxon>
        <taxon>Agaricineae</taxon>
        <taxon>Strophariaceae</taxon>
        <taxon>Pholiota</taxon>
    </lineage>
</organism>
<protein>
    <submittedName>
        <fullName evidence="2">Uncharacterized protein</fullName>
    </submittedName>
</protein>
<dbReference type="OrthoDB" id="432970at2759"/>
<dbReference type="Proteomes" id="UP000807469">
    <property type="component" value="Unassembled WGS sequence"/>
</dbReference>
<feature type="region of interest" description="Disordered" evidence="1">
    <location>
        <begin position="105"/>
        <end position="126"/>
    </location>
</feature>
<comment type="caution">
    <text evidence="2">The sequence shown here is derived from an EMBL/GenBank/DDBJ whole genome shotgun (WGS) entry which is preliminary data.</text>
</comment>
<evidence type="ECO:0000256" key="1">
    <source>
        <dbReference type="SAM" id="MobiDB-lite"/>
    </source>
</evidence>
<reference evidence="2" key="1">
    <citation type="submission" date="2020-11" db="EMBL/GenBank/DDBJ databases">
        <authorList>
            <consortium name="DOE Joint Genome Institute"/>
            <person name="Ahrendt S."/>
            <person name="Riley R."/>
            <person name="Andreopoulos W."/>
            <person name="Labutti K."/>
            <person name="Pangilinan J."/>
            <person name="Ruiz-Duenas F.J."/>
            <person name="Barrasa J.M."/>
            <person name="Sanchez-Garcia M."/>
            <person name="Camarero S."/>
            <person name="Miyauchi S."/>
            <person name="Serrano A."/>
            <person name="Linde D."/>
            <person name="Babiker R."/>
            <person name="Drula E."/>
            <person name="Ayuso-Fernandez I."/>
            <person name="Pacheco R."/>
            <person name="Padilla G."/>
            <person name="Ferreira P."/>
            <person name="Barriuso J."/>
            <person name="Kellner H."/>
            <person name="Castanera R."/>
            <person name="Alfaro M."/>
            <person name="Ramirez L."/>
            <person name="Pisabarro A.G."/>
            <person name="Kuo A."/>
            <person name="Tritt A."/>
            <person name="Lipzen A."/>
            <person name="He G."/>
            <person name="Yan M."/>
            <person name="Ng V."/>
            <person name="Cullen D."/>
            <person name="Martin F."/>
            <person name="Rosso M.-N."/>
            <person name="Henrissat B."/>
            <person name="Hibbett D."/>
            <person name="Martinez A.T."/>
            <person name="Grigoriev I.V."/>
        </authorList>
    </citation>
    <scope>NUCLEOTIDE SEQUENCE</scope>
    <source>
        <strain evidence="2">CIRM-BRFM 674</strain>
    </source>
</reference>